<feature type="region of interest" description="Disordered" evidence="6">
    <location>
        <begin position="1"/>
        <end position="59"/>
    </location>
</feature>
<comment type="subcellular location">
    <subcellularLocation>
        <location evidence="1">Membrane</location>
        <topology evidence="1">Multi-pass membrane protein</topology>
    </subcellularLocation>
</comment>
<evidence type="ECO:0000259" key="8">
    <source>
        <dbReference type="Pfam" id="PF01490"/>
    </source>
</evidence>
<protein>
    <recommendedName>
        <fullName evidence="8">Amino acid transporter transmembrane domain-containing protein</fullName>
    </recommendedName>
</protein>
<accession>W2RKW9</accession>
<dbReference type="Gene3D" id="1.20.1740.10">
    <property type="entry name" value="Amino acid/polyamine transporter I"/>
    <property type="match status" value="1"/>
</dbReference>
<feature type="transmembrane region" description="Helical" evidence="7">
    <location>
        <begin position="256"/>
        <end position="276"/>
    </location>
</feature>
<feature type="domain" description="Amino acid transporter transmembrane" evidence="8">
    <location>
        <begin position="69"/>
        <end position="459"/>
    </location>
</feature>
<dbReference type="FunFam" id="1.20.1740.10:FF:000039">
    <property type="entry name" value="Neutral amino acid transporter (Eurofung)"/>
    <property type="match status" value="1"/>
</dbReference>
<evidence type="ECO:0000256" key="1">
    <source>
        <dbReference type="ARBA" id="ARBA00004141"/>
    </source>
</evidence>
<evidence type="ECO:0000256" key="3">
    <source>
        <dbReference type="ARBA" id="ARBA00022692"/>
    </source>
</evidence>
<dbReference type="GeneID" id="19975287"/>
<dbReference type="GO" id="GO:0016020">
    <property type="term" value="C:membrane"/>
    <property type="evidence" value="ECO:0007669"/>
    <property type="project" value="UniProtKB-SubCell"/>
</dbReference>
<dbReference type="RefSeq" id="XP_008720492.1">
    <property type="nucleotide sequence ID" value="XM_008722270.1"/>
</dbReference>
<keyword evidence="5 7" id="KW-0472">Membrane</keyword>
<feature type="transmembrane region" description="Helical" evidence="7">
    <location>
        <begin position="403"/>
        <end position="424"/>
    </location>
</feature>
<evidence type="ECO:0000256" key="2">
    <source>
        <dbReference type="ARBA" id="ARBA00008066"/>
    </source>
</evidence>
<feature type="compositionally biased region" description="Basic and acidic residues" evidence="6">
    <location>
        <begin position="15"/>
        <end position="24"/>
    </location>
</feature>
<proteinExistence type="inferred from homology"/>
<dbReference type="PANTHER" id="PTHR22950">
    <property type="entry name" value="AMINO ACID TRANSPORTER"/>
    <property type="match status" value="1"/>
</dbReference>
<organism evidence="9 10">
    <name type="scientific">Cyphellophora europaea (strain CBS 101466)</name>
    <name type="common">Phialophora europaea</name>
    <dbReference type="NCBI Taxonomy" id="1220924"/>
    <lineage>
        <taxon>Eukaryota</taxon>
        <taxon>Fungi</taxon>
        <taxon>Dikarya</taxon>
        <taxon>Ascomycota</taxon>
        <taxon>Pezizomycotina</taxon>
        <taxon>Eurotiomycetes</taxon>
        <taxon>Chaetothyriomycetidae</taxon>
        <taxon>Chaetothyriales</taxon>
        <taxon>Cyphellophoraceae</taxon>
        <taxon>Cyphellophora</taxon>
    </lineage>
</organism>
<dbReference type="Pfam" id="PF01490">
    <property type="entry name" value="Aa_trans"/>
    <property type="match status" value="1"/>
</dbReference>
<dbReference type="VEuPathDB" id="FungiDB:HMPREF1541_07948"/>
<reference evidence="9 10" key="1">
    <citation type="submission" date="2013-03" db="EMBL/GenBank/DDBJ databases">
        <title>The Genome Sequence of Phialophora europaea CBS 101466.</title>
        <authorList>
            <consortium name="The Broad Institute Genomics Platform"/>
            <person name="Cuomo C."/>
            <person name="de Hoog S."/>
            <person name="Gorbushina A."/>
            <person name="Walker B."/>
            <person name="Young S.K."/>
            <person name="Zeng Q."/>
            <person name="Gargeya S."/>
            <person name="Fitzgerald M."/>
            <person name="Haas B."/>
            <person name="Abouelleil A."/>
            <person name="Allen A.W."/>
            <person name="Alvarado L."/>
            <person name="Arachchi H.M."/>
            <person name="Berlin A.M."/>
            <person name="Chapman S.B."/>
            <person name="Gainer-Dewar J."/>
            <person name="Goldberg J."/>
            <person name="Griggs A."/>
            <person name="Gujja S."/>
            <person name="Hansen M."/>
            <person name="Howarth C."/>
            <person name="Imamovic A."/>
            <person name="Ireland A."/>
            <person name="Larimer J."/>
            <person name="McCowan C."/>
            <person name="Murphy C."/>
            <person name="Pearson M."/>
            <person name="Poon T.W."/>
            <person name="Priest M."/>
            <person name="Roberts A."/>
            <person name="Saif S."/>
            <person name="Shea T."/>
            <person name="Sisk P."/>
            <person name="Sykes S."/>
            <person name="Wortman J."/>
            <person name="Nusbaum C."/>
            <person name="Birren B."/>
        </authorList>
    </citation>
    <scope>NUCLEOTIDE SEQUENCE [LARGE SCALE GENOMIC DNA]</scope>
    <source>
        <strain evidence="9 10">CBS 101466</strain>
    </source>
</reference>
<dbReference type="InParanoid" id="W2RKW9"/>
<feature type="transmembrane region" description="Helical" evidence="7">
    <location>
        <begin position="155"/>
        <end position="177"/>
    </location>
</feature>
<dbReference type="STRING" id="1220924.W2RKW9"/>
<feature type="transmembrane region" description="Helical" evidence="7">
    <location>
        <begin position="215"/>
        <end position="236"/>
    </location>
</feature>
<sequence>MASRSPTLRASVADPPEKDVEKSGLDGPHGSLDGQDPEKRDSVKRPRKASQNVDPFGDAEEGDVQYRSLEWWQCSMIMIAETISLGILSLPSVLASIGMVGGAILIASLGIIATYSGYVIGQFKRAHPWVHNMADAGAVLFAPWGHTAEAIGREVLGAAQTIFLIFSMASHILTWTICLDTLTDSATCAIVWGVIGLVLFWIFDLPRTLLKVSWLSIASFISIFSAVLLTMVAIGIENPSQGRFKATQSVTFQAAFLSVTNIVFAYAGHVAFFSFISEMKKPQDFTKALILLQISDTSMYFIAALVIYAYGGDDVESPALSSTAPTVAKVAYGLAIPTIIIAGVIYGHVAAKYIYVRIFRGTKHMGKRTWLAVGSWAGITLALWTVAWIIAESIPDFNDLLALISSLFAAWFTYGISGIFWLFLNWGGYTKNSRKMSLTAVNIGLTLMGFGICGMGLYASGYAIHKESKGSSWSCTVSE</sequence>
<feature type="transmembrane region" description="Helical" evidence="7">
    <location>
        <begin position="100"/>
        <end position="120"/>
    </location>
</feature>
<dbReference type="eggNOG" id="KOG1303">
    <property type="taxonomic scope" value="Eukaryota"/>
</dbReference>
<evidence type="ECO:0000256" key="7">
    <source>
        <dbReference type="SAM" id="Phobius"/>
    </source>
</evidence>
<evidence type="ECO:0000313" key="9">
    <source>
        <dbReference type="EMBL" id="ETN36960.1"/>
    </source>
</evidence>
<evidence type="ECO:0000313" key="10">
    <source>
        <dbReference type="Proteomes" id="UP000030752"/>
    </source>
</evidence>
<dbReference type="HOGENOM" id="CLU_027816_4_2_1"/>
<keyword evidence="4 7" id="KW-1133">Transmembrane helix</keyword>
<evidence type="ECO:0000256" key="4">
    <source>
        <dbReference type="ARBA" id="ARBA00022989"/>
    </source>
</evidence>
<feature type="transmembrane region" description="Helical" evidence="7">
    <location>
        <begin position="436"/>
        <end position="459"/>
    </location>
</feature>
<name>W2RKW9_CYPE1</name>
<evidence type="ECO:0000256" key="5">
    <source>
        <dbReference type="ARBA" id="ARBA00023136"/>
    </source>
</evidence>
<dbReference type="OrthoDB" id="294730at2759"/>
<dbReference type="PANTHER" id="PTHR22950:SF479">
    <property type="entry name" value="AMINO ACID TRANSPORTER (EUROFUNG)-RELATED"/>
    <property type="match status" value="1"/>
</dbReference>
<keyword evidence="3 7" id="KW-0812">Transmembrane</keyword>
<comment type="similarity">
    <text evidence="2">Belongs to the amino acid/polyamine transporter 2 family.</text>
</comment>
<dbReference type="InterPro" id="IPR013057">
    <property type="entry name" value="AA_transpt_TM"/>
</dbReference>
<keyword evidence="10" id="KW-1185">Reference proteome</keyword>
<feature type="transmembrane region" description="Helical" evidence="7">
    <location>
        <begin position="330"/>
        <end position="349"/>
    </location>
</feature>
<dbReference type="AlphaFoldDB" id="W2RKW9"/>
<evidence type="ECO:0000256" key="6">
    <source>
        <dbReference type="SAM" id="MobiDB-lite"/>
    </source>
</evidence>
<feature type="transmembrane region" description="Helical" evidence="7">
    <location>
        <begin position="288"/>
        <end position="310"/>
    </location>
</feature>
<dbReference type="Proteomes" id="UP000030752">
    <property type="component" value="Unassembled WGS sequence"/>
</dbReference>
<feature type="transmembrane region" description="Helical" evidence="7">
    <location>
        <begin position="183"/>
        <end position="203"/>
    </location>
</feature>
<feature type="transmembrane region" description="Helical" evidence="7">
    <location>
        <begin position="370"/>
        <end position="391"/>
    </location>
</feature>
<dbReference type="GO" id="GO:0015179">
    <property type="term" value="F:L-amino acid transmembrane transporter activity"/>
    <property type="evidence" value="ECO:0007669"/>
    <property type="project" value="TreeGrafter"/>
</dbReference>
<gene>
    <name evidence="9" type="ORF">HMPREF1541_07948</name>
</gene>
<dbReference type="EMBL" id="KB822724">
    <property type="protein sequence ID" value="ETN36960.1"/>
    <property type="molecule type" value="Genomic_DNA"/>
</dbReference>